<evidence type="ECO:0000313" key="1">
    <source>
        <dbReference type="EMBL" id="KAI5413200.1"/>
    </source>
</evidence>
<dbReference type="EMBL" id="JAMSHJ010000005">
    <property type="protein sequence ID" value="KAI5413200.1"/>
    <property type="molecule type" value="Genomic_DNA"/>
</dbReference>
<reference evidence="1 2" key="1">
    <citation type="journal article" date="2022" name="Nat. Genet.">
        <title>Improved pea reference genome and pan-genome highlight genomic features and evolutionary characteristics.</title>
        <authorList>
            <person name="Yang T."/>
            <person name="Liu R."/>
            <person name="Luo Y."/>
            <person name="Hu S."/>
            <person name="Wang D."/>
            <person name="Wang C."/>
            <person name="Pandey M.K."/>
            <person name="Ge S."/>
            <person name="Xu Q."/>
            <person name="Li N."/>
            <person name="Li G."/>
            <person name="Huang Y."/>
            <person name="Saxena R.K."/>
            <person name="Ji Y."/>
            <person name="Li M."/>
            <person name="Yan X."/>
            <person name="He Y."/>
            <person name="Liu Y."/>
            <person name="Wang X."/>
            <person name="Xiang C."/>
            <person name="Varshney R.K."/>
            <person name="Ding H."/>
            <person name="Gao S."/>
            <person name="Zong X."/>
        </authorList>
    </citation>
    <scope>NUCLEOTIDE SEQUENCE [LARGE SCALE GENOMIC DNA]</scope>
    <source>
        <strain evidence="1 2">cv. Zhongwan 6</strain>
    </source>
</reference>
<name>A0A9D4X6N2_PEA</name>
<dbReference type="Proteomes" id="UP001058974">
    <property type="component" value="Chromosome 5"/>
</dbReference>
<dbReference type="AlphaFoldDB" id="A0A9D4X6N2"/>
<gene>
    <name evidence="1" type="ORF">KIW84_057709</name>
</gene>
<keyword evidence="2" id="KW-1185">Reference proteome</keyword>
<proteinExistence type="predicted"/>
<dbReference type="Gramene" id="Psat05G0770900-T1">
    <property type="protein sequence ID" value="KAI5413200.1"/>
    <property type="gene ID" value="KIW84_057709"/>
</dbReference>
<evidence type="ECO:0000313" key="2">
    <source>
        <dbReference type="Proteomes" id="UP001058974"/>
    </source>
</evidence>
<protein>
    <recommendedName>
        <fullName evidence="3">Retrotransposon gag domain-containing protein</fullName>
    </recommendedName>
</protein>
<evidence type="ECO:0008006" key="3">
    <source>
        <dbReference type="Google" id="ProtNLM"/>
    </source>
</evidence>
<accession>A0A9D4X6N2</accession>
<organism evidence="1 2">
    <name type="scientific">Pisum sativum</name>
    <name type="common">Garden pea</name>
    <name type="synonym">Lathyrus oleraceus</name>
    <dbReference type="NCBI Taxonomy" id="3888"/>
    <lineage>
        <taxon>Eukaryota</taxon>
        <taxon>Viridiplantae</taxon>
        <taxon>Streptophyta</taxon>
        <taxon>Embryophyta</taxon>
        <taxon>Tracheophyta</taxon>
        <taxon>Spermatophyta</taxon>
        <taxon>Magnoliopsida</taxon>
        <taxon>eudicotyledons</taxon>
        <taxon>Gunneridae</taxon>
        <taxon>Pentapetalae</taxon>
        <taxon>rosids</taxon>
        <taxon>fabids</taxon>
        <taxon>Fabales</taxon>
        <taxon>Fabaceae</taxon>
        <taxon>Papilionoideae</taxon>
        <taxon>50 kb inversion clade</taxon>
        <taxon>NPAAA clade</taxon>
        <taxon>Hologalegina</taxon>
        <taxon>IRL clade</taxon>
        <taxon>Fabeae</taxon>
        <taxon>Lathyrus</taxon>
    </lineage>
</organism>
<comment type="caution">
    <text evidence="1">The sequence shown here is derived from an EMBL/GenBank/DDBJ whole genome shotgun (WGS) entry which is preliminary data.</text>
</comment>
<sequence>MGDQLMTREDLERTITTFTTTLTTLTEQMTTLEYQVKTATTTGISKEIWEKNILGFHEAETVVLLFFKIQFLKKKNHMRKRMIGLKEFLDWQIEVDRFFKVMGIHENKQVKMVVIRLKSTTVIWWDKLAVQRQMQRKGLVRTWQRMKQLMLERFLLEDYE</sequence>